<dbReference type="EMBL" id="JBHRTL010000006">
    <property type="protein sequence ID" value="MFC3155069.1"/>
    <property type="molecule type" value="Genomic_DNA"/>
</dbReference>
<protein>
    <recommendedName>
        <fullName evidence="4 10">4-alpha-glucanotransferase</fullName>
        <ecNumber evidence="3 10">2.4.1.25</ecNumber>
    </recommendedName>
    <alternativeName>
        <fullName evidence="8 10">Amylomaltase</fullName>
    </alternativeName>
    <alternativeName>
        <fullName evidence="9 10">Disproportionating enzyme</fullName>
    </alternativeName>
</protein>
<sequence length="526" mass="58967">MTAATHYQPAAIFNVRTAGVLLHPSSLPARAIHNRQPNAGNLGAMAEEYLNFLARASLTVWQMLPTGPTHDDGSPYHSWSALAGNPDLICLERLCEWGWVAPAKLKVEASPEPLSKTELAQLRQMACSAFNDFITSSAGSAVKKDFDTFVAEQHYWLDDFSLFYAIRAQERGASWHHWPTPLRLRTDTALAVVREQRQDDIFQAQFEQFAFYSQWCQLREHARHLGIALFGDIPIFVASDSVDVWANPDQFQLDREGKPTSVAGVPPDYFSKTGQHWGNPHYDWAAMQGDGFQWWKDRLRRQLDQFDLIRIDHFRGLSAYWEIPAGSADASSGRWVEAPGAALLTALFAEFDELPIVAENLGLITAEVEQLRTGFALPGMLVLQFGLDGEPKNINAPHHCEPINIIYTGTHDNDTSCGWLATLSAEQKQMIAEYFGVSTKAGELSHWTLIKSALRSVARMAIVPMQDWLALGSDARMNTPGTCHNNWAWQLQWSALTDALADEIAREVKRYDRTGDPLPELEYMPT</sequence>
<evidence type="ECO:0000256" key="5">
    <source>
        <dbReference type="ARBA" id="ARBA00022676"/>
    </source>
</evidence>
<dbReference type="EC" id="2.4.1.25" evidence="3 10"/>
<keyword evidence="5 10" id="KW-0328">Glycosyltransferase</keyword>
<dbReference type="Gene3D" id="3.20.20.80">
    <property type="entry name" value="Glycosidases"/>
    <property type="match status" value="1"/>
</dbReference>
<evidence type="ECO:0000256" key="9">
    <source>
        <dbReference type="ARBA" id="ARBA00031501"/>
    </source>
</evidence>
<evidence type="ECO:0000256" key="8">
    <source>
        <dbReference type="ARBA" id="ARBA00031423"/>
    </source>
</evidence>
<evidence type="ECO:0000256" key="2">
    <source>
        <dbReference type="ARBA" id="ARBA00005684"/>
    </source>
</evidence>
<dbReference type="SUPFAM" id="SSF51445">
    <property type="entry name" value="(Trans)glycosidases"/>
    <property type="match status" value="1"/>
</dbReference>
<dbReference type="PANTHER" id="PTHR32438:SF5">
    <property type="entry name" value="4-ALPHA-GLUCANOTRANSFERASE DPE1, CHLOROPLASTIC_AMYLOPLASTIC"/>
    <property type="match status" value="1"/>
</dbReference>
<evidence type="ECO:0000313" key="11">
    <source>
        <dbReference type="EMBL" id="MFC3155069.1"/>
    </source>
</evidence>
<name>A0ABV7HMI4_9GAMM</name>
<dbReference type="NCBIfam" id="NF011080">
    <property type="entry name" value="PRK14508.1-3"/>
    <property type="match status" value="1"/>
</dbReference>
<dbReference type="InterPro" id="IPR017853">
    <property type="entry name" value="GH"/>
</dbReference>
<accession>A0ABV7HMI4</accession>
<dbReference type="Proteomes" id="UP001595548">
    <property type="component" value="Unassembled WGS sequence"/>
</dbReference>
<dbReference type="Pfam" id="PF02446">
    <property type="entry name" value="Glyco_hydro_77"/>
    <property type="match status" value="1"/>
</dbReference>
<evidence type="ECO:0000256" key="6">
    <source>
        <dbReference type="ARBA" id="ARBA00022679"/>
    </source>
</evidence>
<keyword evidence="12" id="KW-1185">Reference proteome</keyword>
<dbReference type="GO" id="GO:0004134">
    <property type="term" value="F:4-alpha-glucanotransferase activity"/>
    <property type="evidence" value="ECO:0007669"/>
    <property type="project" value="UniProtKB-EC"/>
</dbReference>
<evidence type="ECO:0000256" key="1">
    <source>
        <dbReference type="ARBA" id="ARBA00000439"/>
    </source>
</evidence>
<comment type="caution">
    <text evidence="11">The sequence shown here is derived from an EMBL/GenBank/DDBJ whole genome shotgun (WGS) entry which is preliminary data.</text>
</comment>
<evidence type="ECO:0000256" key="10">
    <source>
        <dbReference type="RuleBase" id="RU361207"/>
    </source>
</evidence>
<dbReference type="RefSeq" id="WP_382415613.1">
    <property type="nucleotide sequence ID" value="NZ_AP031500.1"/>
</dbReference>
<dbReference type="InterPro" id="IPR003385">
    <property type="entry name" value="Glyco_hydro_77"/>
</dbReference>
<evidence type="ECO:0000313" key="12">
    <source>
        <dbReference type="Proteomes" id="UP001595548"/>
    </source>
</evidence>
<dbReference type="NCBIfam" id="TIGR00217">
    <property type="entry name" value="malQ"/>
    <property type="match status" value="1"/>
</dbReference>
<reference evidence="12" key="1">
    <citation type="journal article" date="2019" name="Int. J. Syst. Evol. Microbiol.">
        <title>The Global Catalogue of Microorganisms (GCM) 10K type strain sequencing project: providing services to taxonomists for standard genome sequencing and annotation.</title>
        <authorList>
            <consortium name="The Broad Institute Genomics Platform"/>
            <consortium name="The Broad Institute Genome Sequencing Center for Infectious Disease"/>
            <person name="Wu L."/>
            <person name="Ma J."/>
        </authorList>
    </citation>
    <scope>NUCLEOTIDE SEQUENCE [LARGE SCALE GENOMIC DNA]</scope>
    <source>
        <strain evidence="12">KCTC 52141</strain>
    </source>
</reference>
<comment type="similarity">
    <text evidence="2 10">Belongs to the disproportionating enzyme family.</text>
</comment>
<evidence type="ECO:0000256" key="4">
    <source>
        <dbReference type="ARBA" id="ARBA00020295"/>
    </source>
</evidence>
<evidence type="ECO:0000256" key="7">
    <source>
        <dbReference type="ARBA" id="ARBA00023277"/>
    </source>
</evidence>
<proteinExistence type="inferred from homology"/>
<comment type="catalytic activity">
    <reaction evidence="1 10">
        <text>Transfers a segment of a (1-&gt;4)-alpha-D-glucan to a new position in an acceptor, which may be glucose or a (1-&gt;4)-alpha-D-glucan.</text>
        <dbReference type="EC" id="2.4.1.25"/>
    </reaction>
</comment>
<organism evidence="11 12">
    <name type="scientific">Gilvimarinus japonicus</name>
    <dbReference type="NCBI Taxonomy" id="1796469"/>
    <lineage>
        <taxon>Bacteria</taxon>
        <taxon>Pseudomonadati</taxon>
        <taxon>Pseudomonadota</taxon>
        <taxon>Gammaproteobacteria</taxon>
        <taxon>Cellvibrionales</taxon>
        <taxon>Cellvibrionaceae</taxon>
        <taxon>Gilvimarinus</taxon>
    </lineage>
</organism>
<dbReference type="PANTHER" id="PTHR32438">
    <property type="entry name" value="4-ALPHA-GLUCANOTRANSFERASE DPE1, CHLOROPLASTIC/AMYLOPLASTIC"/>
    <property type="match status" value="1"/>
</dbReference>
<keyword evidence="7 10" id="KW-0119">Carbohydrate metabolism</keyword>
<gene>
    <name evidence="11" type="primary">malQ</name>
    <name evidence="11" type="ORF">ACFOEB_07640</name>
</gene>
<evidence type="ECO:0000256" key="3">
    <source>
        <dbReference type="ARBA" id="ARBA00012560"/>
    </source>
</evidence>
<keyword evidence="6 10" id="KW-0808">Transferase</keyword>